<name>A0A914Z8G4_9BILA</name>
<accession>A0A914Z8G4</accession>
<dbReference type="SMART" id="SM00194">
    <property type="entry name" value="PTPc"/>
    <property type="match status" value="1"/>
</dbReference>
<keyword evidence="4" id="KW-1185">Reference proteome</keyword>
<dbReference type="InterPro" id="IPR000242">
    <property type="entry name" value="PTP_cat"/>
</dbReference>
<dbReference type="InterPro" id="IPR052782">
    <property type="entry name" value="Oocyte-zygote_transition_reg"/>
</dbReference>
<dbReference type="PANTHER" id="PTHR46163">
    <property type="entry name" value="TYROSINE-PROTEIN PHOSPHATASE-RELATED"/>
    <property type="match status" value="1"/>
</dbReference>
<evidence type="ECO:0000259" key="3">
    <source>
        <dbReference type="PROSITE" id="PS50056"/>
    </source>
</evidence>
<sequence>MPAKISVMDKNNNEPIKKASETSSATTRSSEETRITSSSSGETTTYLPTPNVVSSDSFTRRMSQFSTPSNFVLKPGEYLHDLREGIDRTLLSYANNLKAMSVYDIFLDYTRVISQDCKQPAPTFNKNEIFNRYRDIRCIETTRVKIASPADGNDYIHANYVDGFRELKKYILTQAPFHSTLDKFWEMIWQEKSTSIVSLTVLDGEKVAVYIPTKSGEAFIFGRIKIVNMGTRHIRDTYDATVLMITKGDEPARKLFHIAFHSWPDKGTPTQPTEVLHMLDDMNYNRKLLIDEAKKKGWLPNVDMPCSPIIVHCLAGVGRSGALVATEICQRKLDYSYNRNCGPCVDVRDTVLRLRTQREMIVQKPEQYLFVHLTVFEYAVRKRYFHSIENVNLTSFVTSNN</sequence>
<evidence type="ECO:0000313" key="5">
    <source>
        <dbReference type="WBParaSite" id="PSU_v2.g6542.t1"/>
    </source>
</evidence>
<feature type="region of interest" description="Disordered" evidence="1">
    <location>
        <begin position="1"/>
        <end position="51"/>
    </location>
</feature>
<dbReference type="Proteomes" id="UP000887577">
    <property type="component" value="Unplaced"/>
</dbReference>
<feature type="domain" description="Tyrosine-protein phosphatase" evidence="2">
    <location>
        <begin position="131"/>
        <end position="378"/>
    </location>
</feature>
<dbReference type="PROSITE" id="PS50055">
    <property type="entry name" value="TYR_PHOSPHATASE_PTP"/>
    <property type="match status" value="1"/>
</dbReference>
<reference evidence="5" key="1">
    <citation type="submission" date="2022-11" db="UniProtKB">
        <authorList>
            <consortium name="WormBaseParasite"/>
        </authorList>
    </citation>
    <scope>IDENTIFICATION</scope>
</reference>
<dbReference type="Gene3D" id="3.90.190.10">
    <property type="entry name" value="Protein tyrosine phosphatase superfamily"/>
    <property type="match status" value="1"/>
</dbReference>
<dbReference type="PRINTS" id="PR00700">
    <property type="entry name" value="PRTYPHPHTASE"/>
</dbReference>
<dbReference type="InterPro" id="IPR003595">
    <property type="entry name" value="Tyr_Pase_cat"/>
</dbReference>
<dbReference type="SMART" id="SM00404">
    <property type="entry name" value="PTPc_motif"/>
    <property type="match status" value="1"/>
</dbReference>
<dbReference type="WBParaSite" id="PSU_v2.g6542.t1">
    <property type="protein sequence ID" value="PSU_v2.g6542.t1"/>
    <property type="gene ID" value="PSU_v2.g6542"/>
</dbReference>
<dbReference type="SUPFAM" id="SSF52799">
    <property type="entry name" value="(Phosphotyrosine protein) phosphatases II"/>
    <property type="match status" value="1"/>
</dbReference>
<protein>
    <submittedName>
        <fullName evidence="5">Protein tyrosine phosphatase</fullName>
    </submittedName>
</protein>
<feature type="compositionally biased region" description="Low complexity" evidence="1">
    <location>
        <begin position="35"/>
        <end position="45"/>
    </location>
</feature>
<dbReference type="Pfam" id="PF00102">
    <property type="entry name" value="Y_phosphatase"/>
    <property type="match status" value="1"/>
</dbReference>
<dbReference type="AlphaFoldDB" id="A0A914Z8G4"/>
<evidence type="ECO:0000313" key="4">
    <source>
        <dbReference type="Proteomes" id="UP000887577"/>
    </source>
</evidence>
<dbReference type="PROSITE" id="PS00383">
    <property type="entry name" value="TYR_PHOSPHATASE_1"/>
    <property type="match status" value="1"/>
</dbReference>
<proteinExistence type="predicted"/>
<dbReference type="InterPro" id="IPR000387">
    <property type="entry name" value="Tyr_Pase_dom"/>
</dbReference>
<dbReference type="PANTHER" id="PTHR46163:SF26">
    <property type="entry name" value="TYROSINE-PROTEIN PHOSPHATASE DOMAIN-CONTAINING PROTEIN"/>
    <property type="match status" value="1"/>
</dbReference>
<dbReference type="InterPro" id="IPR016130">
    <property type="entry name" value="Tyr_Pase_AS"/>
</dbReference>
<evidence type="ECO:0000256" key="1">
    <source>
        <dbReference type="SAM" id="MobiDB-lite"/>
    </source>
</evidence>
<organism evidence="4 5">
    <name type="scientific">Panagrolaimus superbus</name>
    <dbReference type="NCBI Taxonomy" id="310955"/>
    <lineage>
        <taxon>Eukaryota</taxon>
        <taxon>Metazoa</taxon>
        <taxon>Ecdysozoa</taxon>
        <taxon>Nematoda</taxon>
        <taxon>Chromadorea</taxon>
        <taxon>Rhabditida</taxon>
        <taxon>Tylenchina</taxon>
        <taxon>Panagrolaimomorpha</taxon>
        <taxon>Panagrolaimoidea</taxon>
        <taxon>Panagrolaimidae</taxon>
        <taxon>Panagrolaimus</taxon>
    </lineage>
</organism>
<dbReference type="PROSITE" id="PS50056">
    <property type="entry name" value="TYR_PHOSPHATASE_2"/>
    <property type="match status" value="1"/>
</dbReference>
<feature type="compositionally biased region" description="Basic and acidic residues" evidence="1">
    <location>
        <begin position="11"/>
        <end position="20"/>
    </location>
</feature>
<dbReference type="GO" id="GO:0004725">
    <property type="term" value="F:protein tyrosine phosphatase activity"/>
    <property type="evidence" value="ECO:0007669"/>
    <property type="project" value="InterPro"/>
</dbReference>
<dbReference type="CDD" id="cd00047">
    <property type="entry name" value="PTPc"/>
    <property type="match status" value="1"/>
</dbReference>
<dbReference type="InterPro" id="IPR029021">
    <property type="entry name" value="Prot-tyrosine_phosphatase-like"/>
</dbReference>
<evidence type="ECO:0000259" key="2">
    <source>
        <dbReference type="PROSITE" id="PS50055"/>
    </source>
</evidence>
<feature type="domain" description="Tyrosine specific protein phosphatases" evidence="3">
    <location>
        <begin position="308"/>
        <end position="369"/>
    </location>
</feature>